<dbReference type="EMBL" id="JABCIY010000169">
    <property type="protein sequence ID" value="KAF7190531.1"/>
    <property type="molecule type" value="Genomic_DNA"/>
</dbReference>
<dbReference type="GO" id="GO:0003677">
    <property type="term" value="F:DNA binding"/>
    <property type="evidence" value="ECO:0007669"/>
    <property type="project" value="UniProtKB-KW"/>
</dbReference>
<dbReference type="AlphaFoldDB" id="A0A8H6RDH1"/>
<dbReference type="CDD" id="cd12148">
    <property type="entry name" value="fungal_TF_MHR"/>
    <property type="match status" value="1"/>
</dbReference>
<protein>
    <submittedName>
        <fullName evidence="6">Acetamidase regulatory protein</fullName>
    </submittedName>
</protein>
<comment type="caution">
    <text evidence="6">The sequence shown here is derived from an EMBL/GenBank/DDBJ whole genome shotgun (WGS) entry which is preliminary data.</text>
</comment>
<dbReference type="PANTHER" id="PTHR47171:SF3">
    <property type="entry name" value="FARA-RELATED"/>
    <property type="match status" value="1"/>
</dbReference>
<evidence type="ECO:0000313" key="7">
    <source>
        <dbReference type="Proteomes" id="UP000660729"/>
    </source>
</evidence>
<evidence type="ECO:0000256" key="4">
    <source>
        <dbReference type="ARBA" id="ARBA00023163"/>
    </source>
</evidence>
<feature type="compositionally biased region" description="Polar residues" evidence="5">
    <location>
        <begin position="286"/>
        <end position="305"/>
    </location>
</feature>
<evidence type="ECO:0000256" key="5">
    <source>
        <dbReference type="SAM" id="MobiDB-lite"/>
    </source>
</evidence>
<reference evidence="6" key="1">
    <citation type="submission" date="2020-04" db="EMBL/GenBank/DDBJ databases">
        <title>Draft genome resource of the tomato pathogen Pseudocercospora fuligena.</title>
        <authorList>
            <person name="Zaccaron A."/>
        </authorList>
    </citation>
    <scope>NUCLEOTIDE SEQUENCE</scope>
    <source>
        <strain evidence="6">PF001</strain>
    </source>
</reference>
<keyword evidence="7" id="KW-1185">Reference proteome</keyword>
<proteinExistence type="predicted"/>
<keyword evidence="4" id="KW-0804">Transcription</keyword>
<feature type="region of interest" description="Disordered" evidence="5">
    <location>
        <begin position="67"/>
        <end position="103"/>
    </location>
</feature>
<keyword evidence="1" id="KW-0862">Zinc</keyword>
<feature type="region of interest" description="Disordered" evidence="5">
    <location>
        <begin position="279"/>
        <end position="305"/>
    </location>
</feature>
<dbReference type="InterPro" id="IPR052073">
    <property type="entry name" value="Amide_Lactam_Regulators"/>
</dbReference>
<gene>
    <name evidence="6" type="ORF">HII31_08245</name>
</gene>
<evidence type="ECO:0000256" key="2">
    <source>
        <dbReference type="ARBA" id="ARBA00023015"/>
    </source>
</evidence>
<sequence length="305" mass="33686">MSWHFFAVQSLAAPFLSPSSTSTCPSKEIFGVSWEQHARLVSEGRYDATSQVADLAPLVKERARLASERRVASSGPRRELTRSARPHAYHSRSPLSKTHAPLTSRRYIPADAEPGIAVRNPEEPANDTARDENLTAFYERGIGSSDWRVYHGEHVRVLYVGNTTSNLHQLVETSGSGNRLHYSYPPIKPALPWRPAVEVCPNTYLNQANAQDLSSLPAQDVRDALIETYFNDIHPGFPVIDQEHFRKQYTDAADPPPLLLLHSMLLAAARSKISFTGRLEDPRSVSPRSASENVAPSTAAGQVLA</sequence>
<keyword evidence="3" id="KW-0238">DNA-binding</keyword>
<dbReference type="OrthoDB" id="4161332at2759"/>
<keyword evidence="2" id="KW-0805">Transcription regulation</keyword>
<feature type="compositionally biased region" description="Basic and acidic residues" evidence="5">
    <location>
        <begin position="67"/>
        <end position="82"/>
    </location>
</feature>
<evidence type="ECO:0000256" key="1">
    <source>
        <dbReference type="ARBA" id="ARBA00022833"/>
    </source>
</evidence>
<organism evidence="6 7">
    <name type="scientific">Pseudocercospora fuligena</name>
    <dbReference type="NCBI Taxonomy" id="685502"/>
    <lineage>
        <taxon>Eukaryota</taxon>
        <taxon>Fungi</taxon>
        <taxon>Dikarya</taxon>
        <taxon>Ascomycota</taxon>
        <taxon>Pezizomycotina</taxon>
        <taxon>Dothideomycetes</taxon>
        <taxon>Dothideomycetidae</taxon>
        <taxon>Mycosphaerellales</taxon>
        <taxon>Mycosphaerellaceae</taxon>
        <taxon>Pseudocercospora</taxon>
    </lineage>
</organism>
<accession>A0A8H6RDH1</accession>
<name>A0A8H6RDH1_9PEZI</name>
<evidence type="ECO:0000313" key="6">
    <source>
        <dbReference type="EMBL" id="KAF7190531.1"/>
    </source>
</evidence>
<dbReference type="PANTHER" id="PTHR47171">
    <property type="entry name" value="FARA-RELATED"/>
    <property type="match status" value="1"/>
</dbReference>
<evidence type="ECO:0000256" key="3">
    <source>
        <dbReference type="ARBA" id="ARBA00023125"/>
    </source>
</evidence>
<dbReference type="Proteomes" id="UP000660729">
    <property type="component" value="Unassembled WGS sequence"/>
</dbReference>